<dbReference type="OrthoDB" id="4806613at2"/>
<dbReference type="AlphaFoldDB" id="A0A3N3ZS56"/>
<name>A0A3N3ZS56_9MICC</name>
<evidence type="ECO:0000313" key="2">
    <source>
        <dbReference type="Proteomes" id="UP000270616"/>
    </source>
</evidence>
<gene>
    <name evidence="1" type="ORF">EDL96_03100</name>
</gene>
<evidence type="ECO:0000313" key="1">
    <source>
        <dbReference type="EMBL" id="ROZ64264.1"/>
    </source>
</evidence>
<accession>A0A3N3ZS56</accession>
<protein>
    <submittedName>
        <fullName evidence="1">Amino acid synthesis family protein</fullName>
    </submittedName>
</protein>
<dbReference type="RefSeq" id="WP_123824360.1">
    <property type="nucleotide sequence ID" value="NZ_RKMF01000003.1"/>
</dbReference>
<dbReference type="Pfam" id="PF06684">
    <property type="entry name" value="AA_synth"/>
    <property type="match status" value="1"/>
</dbReference>
<dbReference type="InterPro" id="IPR009569">
    <property type="entry name" value="AA_synth_put"/>
</dbReference>
<keyword evidence="2" id="KW-1185">Reference proteome</keyword>
<sequence length="214" mass="23037">MTSQADQSTTFASLGHQLGVRRIFTVLQEVREEGGHPLDRPVRQAAAVAVLSNPWSGTGVYQDLGERTRDVAPVLAKLLTDRLLVALGGKDAIQTFGKAALVGTDGELEHAAALIHTPYFGNLVREMLGGTAIICFTDGRSEPGPDLKVPLWHKTTAGLRDYYQTIDLHLPDAPHPDEICVIAAASDGPRPFPRIGDRQTDPDVDTTILKGLLS</sequence>
<proteinExistence type="predicted"/>
<dbReference type="Gene3D" id="3.30.1330.110">
    <property type="entry name" value="BB2672"/>
    <property type="match status" value="1"/>
</dbReference>
<comment type="caution">
    <text evidence="1">The sequence shown here is derived from an EMBL/GenBank/DDBJ whole genome shotgun (WGS) entry which is preliminary data.</text>
</comment>
<organism evidence="1 2">
    <name type="scientific">Kocuria soli</name>
    <dbReference type="NCBI Taxonomy" id="2485125"/>
    <lineage>
        <taxon>Bacteria</taxon>
        <taxon>Bacillati</taxon>
        <taxon>Actinomycetota</taxon>
        <taxon>Actinomycetes</taxon>
        <taxon>Micrococcales</taxon>
        <taxon>Micrococcaceae</taxon>
        <taxon>Kocuria</taxon>
    </lineage>
</organism>
<dbReference type="Proteomes" id="UP000270616">
    <property type="component" value="Unassembled WGS sequence"/>
</dbReference>
<dbReference type="InterPro" id="IPR035936">
    <property type="entry name" value="BB2672"/>
</dbReference>
<reference evidence="1 2" key="1">
    <citation type="submission" date="2018-10" db="EMBL/GenBank/DDBJ databases">
        <title>Kocuria sp. M5W7-7, whole genome shotgun sequence.</title>
        <authorList>
            <person name="Tuo L."/>
        </authorList>
    </citation>
    <scope>NUCLEOTIDE SEQUENCE [LARGE SCALE GENOMIC DNA]</scope>
    <source>
        <strain evidence="1 2">M5W7-7</strain>
    </source>
</reference>
<dbReference type="SUPFAM" id="SSF160519">
    <property type="entry name" value="BB2672-like"/>
    <property type="match status" value="1"/>
</dbReference>
<dbReference type="EMBL" id="RKMF01000003">
    <property type="protein sequence ID" value="ROZ64264.1"/>
    <property type="molecule type" value="Genomic_DNA"/>
</dbReference>